<proteinExistence type="predicted"/>
<dbReference type="Proteomes" id="UP000182985">
    <property type="component" value="Unassembled WGS sequence"/>
</dbReference>
<gene>
    <name evidence="1" type="ORF">BLA27_06700</name>
</gene>
<evidence type="ECO:0008006" key="3">
    <source>
        <dbReference type="Google" id="ProtNLM"/>
    </source>
</evidence>
<accession>A0A1J6HMI6</accession>
<dbReference type="EMBL" id="MOEC01000005">
    <property type="protein sequence ID" value="OIS94205.1"/>
    <property type="molecule type" value="Genomic_DNA"/>
</dbReference>
<protein>
    <recommendedName>
        <fullName evidence="3">Transposase</fullName>
    </recommendedName>
</protein>
<dbReference type="AlphaFoldDB" id="A0A1J6HMI6"/>
<organism evidence="1 2">
    <name type="scientific">Brucella cytisi</name>
    <dbReference type="NCBI Taxonomy" id="407152"/>
    <lineage>
        <taxon>Bacteria</taxon>
        <taxon>Pseudomonadati</taxon>
        <taxon>Pseudomonadota</taxon>
        <taxon>Alphaproteobacteria</taxon>
        <taxon>Hyphomicrobiales</taxon>
        <taxon>Brucellaceae</taxon>
        <taxon>Brucella/Ochrobactrum group</taxon>
        <taxon>Brucella</taxon>
    </lineage>
</organism>
<comment type="caution">
    <text evidence="1">The sequence shown here is derived from an EMBL/GenBank/DDBJ whole genome shotgun (WGS) entry which is preliminary data.</text>
</comment>
<keyword evidence="2" id="KW-1185">Reference proteome</keyword>
<reference evidence="1 2" key="1">
    <citation type="submission" date="2016-10" db="EMBL/GenBank/DDBJ databases">
        <title>The Draft Genome Sequence of the Potato Rhizosphere Bacteria Ochrobactrum sp. IPA7.2.</title>
        <authorList>
            <person name="Gogoleva N.E."/>
            <person name="Khlopko Y.A."/>
            <person name="Burygin G.L."/>
            <person name="Plotnikov A.O."/>
        </authorList>
    </citation>
    <scope>NUCLEOTIDE SEQUENCE [LARGE SCALE GENOMIC DNA]</scope>
    <source>
        <strain evidence="1 2">IPA7.2</strain>
    </source>
</reference>
<evidence type="ECO:0000313" key="1">
    <source>
        <dbReference type="EMBL" id="OIS94205.1"/>
    </source>
</evidence>
<evidence type="ECO:0000313" key="2">
    <source>
        <dbReference type="Proteomes" id="UP000182985"/>
    </source>
</evidence>
<sequence>MEACATAHGWGREFEKLGHEVRLILIPPVYVKPFLKRQKNDVADAEASKTRLAIDARSVPLNGWNARGSEFAPAVNTNWTI</sequence>
<name>A0A1J6HMI6_9HYPH</name>